<evidence type="ECO:0000313" key="2">
    <source>
        <dbReference type="Proteomes" id="UP001500420"/>
    </source>
</evidence>
<dbReference type="PROSITE" id="PS51318">
    <property type="entry name" value="TAT"/>
    <property type="match status" value="1"/>
</dbReference>
<gene>
    <name evidence="1" type="ORF">GCM10009020_17080</name>
</gene>
<evidence type="ECO:0000313" key="1">
    <source>
        <dbReference type="EMBL" id="GAA0671271.1"/>
    </source>
</evidence>
<name>A0AAV3T9D8_9EURY</name>
<evidence type="ECO:0008006" key="3">
    <source>
        <dbReference type="Google" id="ProtNLM"/>
    </source>
</evidence>
<dbReference type="EMBL" id="BAAADV010000003">
    <property type="protein sequence ID" value="GAA0671271.1"/>
    <property type="molecule type" value="Genomic_DNA"/>
</dbReference>
<accession>A0AAV3T9D8</accession>
<proteinExistence type="predicted"/>
<dbReference type="RefSeq" id="WP_343773571.1">
    <property type="nucleotide sequence ID" value="NZ_BAAADV010000003.1"/>
</dbReference>
<dbReference type="InterPro" id="IPR006311">
    <property type="entry name" value="TAT_signal"/>
</dbReference>
<keyword evidence="2" id="KW-1185">Reference proteome</keyword>
<dbReference type="Proteomes" id="UP001500420">
    <property type="component" value="Unassembled WGS sequence"/>
</dbReference>
<organism evidence="1 2">
    <name type="scientific">Natronoarchaeum mannanilyticum</name>
    <dbReference type="NCBI Taxonomy" id="926360"/>
    <lineage>
        <taxon>Archaea</taxon>
        <taxon>Methanobacteriati</taxon>
        <taxon>Methanobacteriota</taxon>
        <taxon>Stenosarchaea group</taxon>
        <taxon>Halobacteria</taxon>
        <taxon>Halobacteriales</taxon>
        <taxon>Natronoarchaeaceae</taxon>
    </lineage>
</organism>
<protein>
    <recommendedName>
        <fullName evidence="3">Twin-arginine translocation signal domain-containing protein</fullName>
    </recommendedName>
</protein>
<comment type="caution">
    <text evidence="1">The sequence shown here is derived from an EMBL/GenBank/DDBJ whole genome shotgun (WGS) entry which is preliminary data.</text>
</comment>
<reference evidence="1 2" key="1">
    <citation type="journal article" date="2019" name="Int. J. Syst. Evol. Microbiol.">
        <title>The Global Catalogue of Microorganisms (GCM) 10K type strain sequencing project: providing services to taxonomists for standard genome sequencing and annotation.</title>
        <authorList>
            <consortium name="The Broad Institute Genomics Platform"/>
            <consortium name="The Broad Institute Genome Sequencing Center for Infectious Disease"/>
            <person name="Wu L."/>
            <person name="Ma J."/>
        </authorList>
    </citation>
    <scope>NUCLEOTIDE SEQUENCE [LARGE SCALE GENOMIC DNA]</scope>
    <source>
        <strain evidence="1 2">JCM 16328</strain>
    </source>
</reference>
<sequence>MPSRRGFLRRTGAAAGTVSLVAAAGFLSPGVVRTKLGGGFSESIDLSSPDEDEFVSPSQFGAYAAQIRETYGAAAIPWQDPGSFAGEFVGAYTRREQIVPDRRFAVQDAVVLVNQLDETVYRLRLWSAGRLLKQNYAVDPWGYYDEDPAFTRLEQAIEAGREDGLSANRSLSTDGGRVDVAGGAVAVPDGSYDVDIPEPARYRSRWEGFHSGVVPLIGACEVSFVTSEKQYLDWTLSNGIGIRTPF</sequence>
<dbReference type="AlphaFoldDB" id="A0AAV3T9D8"/>